<dbReference type="PROSITE" id="PS50928">
    <property type="entry name" value="ABC_TM1"/>
    <property type="match status" value="1"/>
</dbReference>
<gene>
    <name evidence="9" type="ORF">FB558_3310</name>
</gene>
<evidence type="ECO:0000256" key="3">
    <source>
        <dbReference type="ARBA" id="ARBA00022475"/>
    </source>
</evidence>
<dbReference type="Proteomes" id="UP000315677">
    <property type="component" value="Unassembled WGS sequence"/>
</dbReference>
<feature type="domain" description="ABC transmembrane type-1" evidence="8">
    <location>
        <begin position="78"/>
        <end position="267"/>
    </location>
</feature>
<dbReference type="GO" id="GO:0055085">
    <property type="term" value="P:transmembrane transport"/>
    <property type="evidence" value="ECO:0007669"/>
    <property type="project" value="InterPro"/>
</dbReference>
<dbReference type="Gene3D" id="1.10.3720.10">
    <property type="entry name" value="MetI-like"/>
    <property type="match status" value="1"/>
</dbReference>
<dbReference type="PANTHER" id="PTHR43744">
    <property type="entry name" value="ABC TRANSPORTER PERMEASE PROTEIN MG189-RELATED-RELATED"/>
    <property type="match status" value="1"/>
</dbReference>
<dbReference type="CDD" id="cd06261">
    <property type="entry name" value="TM_PBP2"/>
    <property type="match status" value="1"/>
</dbReference>
<keyword evidence="6 7" id="KW-0472">Membrane</keyword>
<feature type="transmembrane region" description="Helical" evidence="7">
    <location>
        <begin position="82"/>
        <end position="102"/>
    </location>
</feature>
<dbReference type="RefSeq" id="WP_142054430.1">
    <property type="nucleotide sequence ID" value="NZ_VFPA01000002.1"/>
</dbReference>
<evidence type="ECO:0000313" key="9">
    <source>
        <dbReference type="EMBL" id="TQM10789.1"/>
    </source>
</evidence>
<dbReference type="Pfam" id="PF00528">
    <property type="entry name" value="BPD_transp_1"/>
    <property type="match status" value="1"/>
</dbReference>
<reference evidence="9 10" key="1">
    <citation type="submission" date="2019-06" db="EMBL/GenBank/DDBJ databases">
        <title>Sequencing the genomes of 1000 actinobacteria strains.</title>
        <authorList>
            <person name="Klenk H.-P."/>
        </authorList>
    </citation>
    <scope>NUCLEOTIDE SEQUENCE [LARGE SCALE GENOMIC DNA]</scope>
    <source>
        <strain evidence="9 10">DSM 45301</strain>
    </source>
</reference>
<evidence type="ECO:0000259" key="8">
    <source>
        <dbReference type="PROSITE" id="PS50928"/>
    </source>
</evidence>
<dbReference type="GO" id="GO:0005886">
    <property type="term" value="C:plasma membrane"/>
    <property type="evidence" value="ECO:0007669"/>
    <property type="project" value="UniProtKB-SubCell"/>
</dbReference>
<protein>
    <submittedName>
        <fullName evidence="9">Multiple sugar transport system permease protein</fullName>
    </submittedName>
</protein>
<proteinExistence type="inferred from homology"/>
<organism evidence="9 10">
    <name type="scientific">Pseudonocardia kunmingensis</name>
    <dbReference type="NCBI Taxonomy" id="630975"/>
    <lineage>
        <taxon>Bacteria</taxon>
        <taxon>Bacillati</taxon>
        <taxon>Actinomycetota</taxon>
        <taxon>Actinomycetes</taxon>
        <taxon>Pseudonocardiales</taxon>
        <taxon>Pseudonocardiaceae</taxon>
        <taxon>Pseudonocardia</taxon>
    </lineage>
</organism>
<dbReference type="InterPro" id="IPR035906">
    <property type="entry name" value="MetI-like_sf"/>
</dbReference>
<evidence type="ECO:0000256" key="7">
    <source>
        <dbReference type="RuleBase" id="RU363032"/>
    </source>
</evidence>
<evidence type="ECO:0000313" key="10">
    <source>
        <dbReference type="Proteomes" id="UP000315677"/>
    </source>
</evidence>
<keyword evidence="5 7" id="KW-1133">Transmembrane helix</keyword>
<evidence type="ECO:0000256" key="4">
    <source>
        <dbReference type="ARBA" id="ARBA00022692"/>
    </source>
</evidence>
<keyword evidence="2 7" id="KW-0813">Transport</keyword>
<keyword evidence="10" id="KW-1185">Reference proteome</keyword>
<dbReference type="AlphaFoldDB" id="A0A543DN76"/>
<accession>A0A543DN76</accession>
<feature type="transmembrane region" description="Helical" evidence="7">
    <location>
        <begin position="15"/>
        <end position="36"/>
    </location>
</feature>
<keyword evidence="3" id="KW-1003">Cell membrane</keyword>
<comment type="similarity">
    <text evidence="7">Belongs to the binding-protein-dependent transport system permease family.</text>
</comment>
<evidence type="ECO:0000256" key="1">
    <source>
        <dbReference type="ARBA" id="ARBA00004651"/>
    </source>
</evidence>
<dbReference type="PANTHER" id="PTHR43744:SF12">
    <property type="entry name" value="ABC TRANSPORTER PERMEASE PROTEIN MG189-RELATED"/>
    <property type="match status" value="1"/>
</dbReference>
<name>A0A543DN76_9PSEU</name>
<dbReference type="EMBL" id="VFPA01000002">
    <property type="protein sequence ID" value="TQM10789.1"/>
    <property type="molecule type" value="Genomic_DNA"/>
</dbReference>
<dbReference type="OrthoDB" id="5179660at2"/>
<feature type="transmembrane region" description="Helical" evidence="7">
    <location>
        <begin position="248"/>
        <end position="267"/>
    </location>
</feature>
<dbReference type="SUPFAM" id="SSF161098">
    <property type="entry name" value="MetI-like"/>
    <property type="match status" value="1"/>
</dbReference>
<keyword evidence="4 7" id="KW-0812">Transmembrane</keyword>
<dbReference type="InterPro" id="IPR000515">
    <property type="entry name" value="MetI-like"/>
</dbReference>
<comment type="subcellular location">
    <subcellularLocation>
        <location evidence="1 7">Cell membrane</location>
        <topology evidence="1 7">Multi-pass membrane protein</topology>
    </subcellularLocation>
</comment>
<comment type="caution">
    <text evidence="9">The sequence shown here is derived from an EMBL/GenBank/DDBJ whole genome shotgun (WGS) entry which is preliminary data.</text>
</comment>
<feature type="transmembrane region" description="Helical" evidence="7">
    <location>
        <begin position="114"/>
        <end position="134"/>
    </location>
</feature>
<feature type="transmembrane region" description="Helical" evidence="7">
    <location>
        <begin position="146"/>
        <end position="167"/>
    </location>
</feature>
<evidence type="ECO:0000256" key="6">
    <source>
        <dbReference type="ARBA" id="ARBA00023136"/>
    </source>
</evidence>
<sequence>MTTAALPRRRRPPRVGLAVTLVVLTAVIALPLAFMLSTSFKSPQEANALGFSLWPDDPTVSAYAEILTDPQVPVLRWLGNSLLTAVLHSALVVVLATTAAYALARLEFRFKRTLFVLIIATMFVPGIIFLIPHFLIVNQLGWLNGYASLVVPSAAGAFGVFFLRQFFLGIHGSIEEAAIVDGCNQWGVFWRIMVPLARPAIATLAVLAFLTSWNDFLWPVFVLFSTDMLTLPAGLAQLQGENTTRYDLLMAGGVIASVPVLVVYVLAQRYIIEGVSQGGVKG</sequence>
<evidence type="ECO:0000256" key="2">
    <source>
        <dbReference type="ARBA" id="ARBA00022448"/>
    </source>
</evidence>
<evidence type="ECO:0000256" key="5">
    <source>
        <dbReference type="ARBA" id="ARBA00022989"/>
    </source>
</evidence>
<keyword evidence="9" id="KW-0762">Sugar transport</keyword>